<dbReference type="GO" id="GO:0046872">
    <property type="term" value="F:metal ion binding"/>
    <property type="evidence" value="ECO:0007669"/>
    <property type="project" value="UniProtKB-KW"/>
</dbReference>
<dbReference type="Proteomes" id="UP000009875">
    <property type="component" value="Unassembled WGS sequence"/>
</dbReference>
<dbReference type="STRING" id="883081.HMPREF9698_00284"/>
<proteinExistence type="inferred from homology"/>
<dbReference type="Pfam" id="PF01926">
    <property type="entry name" value="MMR_HSR1"/>
    <property type="match status" value="1"/>
</dbReference>
<keyword evidence="9 10" id="KW-0131">Cell cycle</keyword>
<comment type="function">
    <text evidence="10">Necessary for normal cell division and for the maintenance of normal septation.</text>
</comment>
<dbReference type="OrthoDB" id="9804921at2"/>
<dbReference type="PROSITE" id="PS51706">
    <property type="entry name" value="G_ENGB"/>
    <property type="match status" value="1"/>
</dbReference>
<dbReference type="InterPro" id="IPR005225">
    <property type="entry name" value="Small_GTP-bd"/>
</dbReference>
<accession>K9ETD1</accession>
<dbReference type="GO" id="GO:0005525">
    <property type="term" value="F:GTP binding"/>
    <property type="evidence" value="ECO:0007669"/>
    <property type="project" value="UniProtKB-UniRule"/>
</dbReference>
<dbReference type="HOGENOM" id="CLU_033732_3_0_9"/>
<keyword evidence="8 10" id="KW-0717">Septation</keyword>
<organism evidence="12 13">
    <name type="scientific">Alloiococcus otitis ATCC 51267</name>
    <dbReference type="NCBI Taxonomy" id="883081"/>
    <lineage>
        <taxon>Bacteria</taxon>
        <taxon>Bacillati</taxon>
        <taxon>Bacillota</taxon>
        <taxon>Bacilli</taxon>
        <taxon>Lactobacillales</taxon>
        <taxon>Carnobacteriaceae</taxon>
        <taxon>Alloiococcus</taxon>
    </lineage>
</organism>
<keyword evidence="6" id="KW-0460">Magnesium</keyword>
<keyword evidence="7 10" id="KW-0342">GTP-binding</keyword>
<evidence type="ECO:0000256" key="4">
    <source>
        <dbReference type="ARBA" id="ARBA00022723"/>
    </source>
</evidence>
<dbReference type="CDD" id="cd01876">
    <property type="entry name" value="YihA_EngB"/>
    <property type="match status" value="1"/>
</dbReference>
<evidence type="ECO:0000256" key="8">
    <source>
        <dbReference type="ARBA" id="ARBA00023210"/>
    </source>
</evidence>
<evidence type="ECO:0000256" key="9">
    <source>
        <dbReference type="ARBA" id="ARBA00023306"/>
    </source>
</evidence>
<dbReference type="HAMAP" id="MF_00321">
    <property type="entry name" value="GTPase_EngB"/>
    <property type="match status" value="1"/>
</dbReference>
<sequence>MDPNHIQKADILISAVSQDQYPDQGLPEVALAGRSNVGKSSFINSMVNRKKLAHTSSKPGKTRTLNFYQVENELLLVDVPGYGFAKVSKAEQNRWAAMMEEYFASRESLVLVIQLVDFRHKPSQLDIQMYEYLSHFNLPVLVVATKADKVKPSKRDKQIQDITQALNLYDGDQFMVYSAESKEGRDQAWQIIREFLRDDQL</sequence>
<dbReference type="InterPro" id="IPR030393">
    <property type="entry name" value="G_ENGB_dom"/>
</dbReference>
<dbReference type="PANTHER" id="PTHR11649">
    <property type="entry name" value="MSS1/TRME-RELATED GTP-BINDING PROTEIN"/>
    <property type="match status" value="1"/>
</dbReference>
<dbReference type="SUPFAM" id="SSF52540">
    <property type="entry name" value="P-loop containing nucleoside triphosphate hydrolases"/>
    <property type="match status" value="1"/>
</dbReference>
<evidence type="ECO:0000256" key="7">
    <source>
        <dbReference type="ARBA" id="ARBA00023134"/>
    </source>
</evidence>
<dbReference type="InterPro" id="IPR027417">
    <property type="entry name" value="P-loop_NTPase"/>
</dbReference>
<evidence type="ECO:0000256" key="1">
    <source>
        <dbReference type="ARBA" id="ARBA00001946"/>
    </source>
</evidence>
<dbReference type="InterPro" id="IPR019987">
    <property type="entry name" value="GTP-bd_ribosome_bio_YsxC"/>
</dbReference>
<evidence type="ECO:0000256" key="6">
    <source>
        <dbReference type="ARBA" id="ARBA00022842"/>
    </source>
</evidence>
<dbReference type="GO" id="GO:0005829">
    <property type="term" value="C:cytosol"/>
    <property type="evidence" value="ECO:0007669"/>
    <property type="project" value="TreeGrafter"/>
</dbReference>
<evidence type="ECO:0000256" key="2">
    <source>
        <dbReference type="ARBA" id="ARBA00009638"/>
    </source>
</evidence>
<evidence type="ECO:0000256" key="3">
    <source>
        <dbReference type="ARBA" id="ARBA00022618"/>
    </source>
</evidence>
<dbReference type="RefSeq" id="WP_003776601.1">
    <property type="nucleotide sequence ID" value="NZ_JH992957.1"/>
</dbReference>
<evidence type="ECO:0000313" key="13">
    <source>
        <dbReference type="Proteomes" id="UP000009875"/>
    </source>
</evidence>
<dbReference type="PANTHER" id="PTHR11649:SF13">
    <property type="entry name" value="ENGB-TYPE G DOMAIN-CONTAINING PROTEIN"/>
    <property type="match status" value="1"/>
</dbReference>
<feature type="domain" description="EngB-type G" evidence="11">
    <location>
        <begin position="25"/>
        <end position="198"/>
    </location>
</feature>
<protein>
    <recommendedName>
        <fullName evidence="10">Probable GTP-binding protein EngB</fullName>
    </recommendedName>
</protein>
<keyword evidence="5 10" id="KW-0547">Nucleotide-binding</keyword>
<name>K9ETD1_9LACT</name>
<comment type="similarity">
    <text evidence="2 10">Belongs to the TRAFAC class TrmE-Era-EngA-EngB-Septin-like GTPase superfamily. EngB GTPase family.</text>
</comment>
<keyword evidence="3 10" id="KW-0132">Cell division</keyword>
<dbReference type="PATRIC" id="fig|883081.3.peg.286"/>
<evidence type="ECO:0000256" key="10">
    <source>
        <dbReference type="HAMAP-Rule" id="MF_00321"/>
    </source>
</evidence>
<dbReference type="eggNOG" id="COG0218">
    <property type="taxonomic scope" value="Bacteria"/>
</dbReference>
<dbReference type="FunFam" id="3.40.50.300:FF:000098">
    <property type="entry name" value="Probable GTP-binding protein EngB"/>
    <property type="match status" value="1"/>
</dbReference>
<gene>
    <name evidence="10" type="primary">engB</name>
    <name evidence="12" type="ORF">HMPREF9698_00284</name>
</gene>
<keyword evidence="4" id="KW-0479">Metal-binding</keyword>
<dbReference type="GO" id="GO:0000917">
    <property type="term" value="P:division septum assembly"/>
    <property type="evidence" value="ECO:0007669"/>
    <property type="project" value="UniProtKB-KW"/>
</dbReference>
<dbReference type="EMBL" id="AGXA01000004">
    <property type="protein sequence ID" value="EKU94252.1"/>
    <property type="molecule type" value="Genomic_DNA"/>
</dbReference>
<evidence type="ECO:0000313" key="12">
    <source>
        <dbReference type="EMBL" id="EKU94252.1"/>
    </source>
</evidence>
<dbReference type="NCBIfam" id="TIGR00231">
    <property type="entry name" value="small_GTP"/>
    <property type="match status" value="1"/>
</dbReference>
<comment type="caution">
    <text evidence="12">The sequence shown here is derived from an EMBL/GenBank/DDBJ whole genome shotgun (WGS) entry which is preliminary data.</text>
</comment>
<dbReference type="InterPro" id="IPR006073">
    <property type="entry name" value="GTP-bd"/>
</dbReference>
<dbReference type="AlphaFoldDB" id="K9ETD1"/>
<reference evidence="12 13" key="1">
    <citation type="submission" date="2012-09" db="EMBL/GenBank/DDBJ databases">
        <title>The Genome Sequence of Alloiococcus otitis ATCC 51267.</title>
        <authorList>
            <consortium name="The Broad Institute Genome Sequencing Platform"/>
            <person name="Earl A."/>
            <person name="Ward D."/>
            <person name="Feldgarden M."/>
            <person name="Gevers D."/>
            <person name="Huys G."/>
            <person name="Walker B."/>
            <person name="Young S.K."/>
            <person name="Zeng Q."/>
            <person name="Gargeya S."/>
            <person name="Fitzgerald M."/>
            <person name="Haas B."/>
            <person name="Abouelleil A."/>
            <person name="Alvarado L."/>
            <person name="Arachchi H.M."/>
            <person name="Berlin A.M."/>
            <person name="Chapman S.B."/>
            <person name="Goldberg J."/>
            <person name="Griggs A."/>
            <person name="Gujja S."/>
            <person name="Hansen M."/>
            <person name="Howarth C."/>
            <person name="Imamovic A."/>
            <person name="Larimer J."/>
            <person name="McCowen C."/>
            <person name="Montmayeur A."/>
            <person name="Murphy C."/>
            <person name="Neiman D."/>
            <person name="Pearson M."/>
            <person name="Priest M."/>
            <person name="Roberts A."/>
            <person name="Saif S."/>
            <person name="Shea T."/>
            <person name="Sisk P."/>
            <person name="Sykes S."/>
            <person name="Wortman J."/>
            <person name="Nusbaum C."/>
            <person name="Birren B."/>
        </authorList>
    </citation>
    <scope>NUCLEOTIDE SEQUENCE [LARGE SCALE GENOMIC DNA]</scope>
    <source>
        <strain evidence="12 13">ATCC 51267</strain>
    </source>
</reference>
<dbReference type="Gene3D" id="3.40.50.300">
    <property type="entry name" value="P-loop containing nucleotide triphosphate hydrolases"/>
    <property type="match status" value="1"/>
</dbReference>
<keyword evidence="13" id="KW-1185">Reference proteome</keyword>
<comment type="cofactor">
    <cofactor evidence="1">
        <name>Mg(2+)</name>
        <dbReference type="ChEBI" id="CHEBI:18420"/>
    </cofactor>
</comment>
<evidence type="ECO:0000256" key="5">
    <source>
        <dbReference type="ARBA" id="ARBA00022741"/>
    </source>
</evidence>
<dbReference type="NCBIfam" id="TIGR03598">
    <property type="entry name" value="GTPase_YsxC"/>
    <property type="match status" value="1"/>
</dbReference>
<evidence type="ECO:0000259" key="11">
    <source>
        <dbReference type="PROSITE" id="PS51706"/>
    </source>
</evidence>